<dbReference type="InterPro" id="IPR014710">
    <property type="entry name" value="RmlC-like_jellyroll"/>
</dbReference>
<dbReference type="RefSeq" id="WP_134454018.1">
    <property type="nucleotide sequence ID" value="NZ_SOFL01000036.1"/>
</dbReference>
<dbReference type="AlphaFoldDB" id="A0A4R8W3K1"/>
<protein>
    <submittedName>
        <fullName evidence="2">Cupin domain-containing protein</fullName>
    </submittedName>
</protein>
<dbReference type="PANTHER" id="PTHR38599:SF1">
    <property type="entry name" value="CUPIN DOMAIN PROTEIN (AFU_ORTHOLOGUE AFUA_3G13620)"/>
    <property type="match status" value="1"/>
</dbReference>
<evidence type="ECO:0000313" key="3">
    <source>
        <dbReference type="Proteomes" id="UP000297907"/>
    </source>
</evidence>
<dbReference type="EMBL" id="SOFL01000036">
    <property type="protein sequence ID" value="TFC01039.1"/>
    <property type="molecule type" value="Genomic_DNA"/>
</dbReference>
<gene>
    <name evidence="2" type="ORF">E3O42_11210</name>
</gene>
<dbReference type="InterPro" id="IPR013096">
    <property type="entry name" value="Cupin_2"/>
</dbReference>
<dbReference type="Pfam" id="PF07883">
    <property type="entry name" value="Cupin_2"/>
    <property type="match status" value="1"/>
</dbReference>
<comment type="caution">
    <text evidence="2">The sequence shown here is derived from an EMBL/GenBank/DDBJ whole genome shotgun (WGS) entry which is preliminary data.</text>
</comment>
<dbReference type="OrthoDB" id="122936at2"/>
<name>A0A4R8W3K1_9MICO</name>
<accession>A0A4R8W3K1</accession>
<dbReference type="Gene3D" id="2.60.120.10">
    <property type="entry name" value="Jelly Rolls"/>
    <property type="match status" value="1"/>
</dbReference>
<reference evidence="2 3" key="1">
    <citation type="submission" date="2019-03" db="EMBL/GenBank/DDBJ databases">
        <title>Genomics of glacier-inhabiting Cryobacterium strains.</title>
        <authorList>
            <person name="Liu Q."/>
            <person name="Xin Y.-H."/>
        </authorList>
    </citation>
    <scope>NUCLEOTIDE SEQUENCE [LARGE SCALE GENOMIC DNA]</scope>
    <source>
        <strain evidence="2 3">RHLS22-1</strain>
    </source>
</reference>
<dbReference type="Proteomes" id="UP000297907">
    <property type="component" value="Unassembled WGS sequence"/>
</dbReference>
<organism evidence="2 3">
    <name type="scientific">Cryobacterium adonitolivorans</name>
    <dbReference type="NCBI Taxonomy" id="1259189"/>
    <lineage>
        <taxon>Bacteria</taxon>
        <taxon>Bacillati</taxon>
        <taxon>Actinomycetota</taxon>
        <taxon>Actinomycetes</taxon>
        <taxon>Micrococcales</taxon>
        <taxon>Microbacteriaceae</taxon>
        <taxon>Cryobacterium</taxon>
    </lineage>
</organism>
<keyword evidence="3" id="KW-1185">Reference proteome</keyword>
<dbReference type="SUPFAM" id="SSF51182">
    <property type="entry name" value="RmlC-like cupins"/>
    <property type="match status" value="1"/>
</dbReference>
<proteinExistence type="predicted"/>
<sequence>MTEPVVRVTLLEQSLDDKVTAAVQVRRITMQPGVAGGPHQHNGPVFGVIEAGSIFFQVLGGPETVLHTGDVFYEPADVLIDRFDATFEGATFLGYFLSGPNEKPELTPVVRTPKP</sequence>
<feature type="domain" description="Cupin type-2" evidence="1">
    <location>
        <begin position="27"/>
        <end position="78"/>
    </location>
</feature>
<evidence type="ECO:0000313" key="2">
    <source>
        <dbReference type="EMBL" id="TFC01039.1"/>
    </source>
</evidence>
<dbReference type="InterPro" id="IPR011051">
    <property type="entry name" value="RmlC_Cupin_sf"/>
</dbReference>
<dbReference type="PANTHER" id="PTHR38599">
    <property type="entry name" value="CUPIN DOMAIN PROTEIN (AFU_ORTHOLOGUE AFUA_3G13620)"/>
    <property type="match status" value="1"/>
</dbReference>
<evidence type="ECO:0000259" key="1">
    <source>
        <dbReference type="Pfam" id="PF07883"/>
    </source>
</evidence>